<dbReference type="RefSeq" id="WP_072820548.1">
    <property type="nucleotide sequence ID" value="NZ_LT670849.1"/>
</dbReference>
<dbReference type="Proteomes" id="UP000184096">
    <property type="component" value="Chromosome I"/>
</dbReference>
<dbReference type="InterPro" id="IPR011250">
    <property type="entry name" value="OMP/PagP_B-barrel"/>
</dbReference>
<organism evidence="3 4">
    <name type="scientific">Bradyrhizobium erythrophlei</name>
    <dbReference type="NCBI Taxonomy" id="1437360"/>
    <lineage>
        <taxon>Bacteria</taxon>
        <taxon>Pseudomonadati</taxon>
        <taxon>Pseudomonadota</taxon>
        <taxon>Alphaproteobacteria</taxon>
        <taxon>Hyphomicrobiales</taxon>
        <taxon>Nitrobacteraceae</taxon>
        <taxon>Bradyrhizobium</taxon>
    </lineage>
</organism>
<reference evidence="4" key="1">
    <citation type="submission" date="2016-11" db="EMBL/GenBank/DDBJ databases">
        <authorList>
            <person name="Varghese N."/>
            <person name="Submissions S."/>
        </authorList>
    </citation>
    <scope>NUCLEOTIDE SEQUENCE [LARGE SCALE GENOMIC DNA]</scope>
    <source>
        <strain evidence="4">GAS401</strain>
    </source>
</reference>
<dbReference type="InterPro" id="IPR051692">
    <property type="entry name" value="OMP-like"/>
</dbReference>
<dbReference type="OrthoDB" id="9815357at2"/>
<evidence type="ECO:0000313" key="3">
    <source>
        <dbReference type="EMBL" id="SHN79848.1"/>
    </source>
</evidence>
<evidence type="ECO:0000256" key="2">
    <source>
        <dbReference type="SAM" id="SignalP"/>
    </source>
</evidence>
<dbReference type="AlphaFoldDB" id="A0A1M7UA99"/>
<keyword evidence="2" id="KW-0732">Signal</keyword>
<dbReference type="Gene3D" id="2.40.160.20">
    <property type="match status" value="1"/>
</dbReference>
<keyword evidence="4" id="KW-1185">Reference proteome</keyword>
<dbReference type="PANTHER" id="PTHR34001">
    <property type="entry name" value="BLL7405 PROTEIN"/>
    <property type="match status" value="1"/>
</dbReference>
<proteinExistence type="inferred from homology"/>
<gene>
    <name evidence="3" type="ORF">SAMN05444170_4141</name>
</gene>
<name>A0A1M7UA99_9BRAD</name>
<feature type="signal peptide" evidence="2">
    <location>
        <begin position="1"/>
        <end position="20"/>
    </location>
</feature>
<dbReference type="SUPFAM" id="SSF56925">
    <property type="entry name" value="OMPA-like"/>
    <property type="match status" value="1"/>
</dbReference>
<evidence type="ECO:0000256" key="1">
    <source>
        <dbReference type="ARBA" id="ARBA00038306"/>
    </source>
</evidence>
<protein>
    <submittedName>
        <fullName evidence="3">Outer membrane immunogenic protein</fullName>
    </submittedName>
</protein>
<sequence>MKRIALLLSALAFGTSTAIAADLPVKAPPPPIIPEFNWTGVYVGANFGGMWTSQSAVWPNIGATRFDHNGSFGVGGLNGGAQYQFSNNWVLGVDFSWFSGFDDTQVAGSPATGCANPFLLSCAAGLQSVVTVGPRVGYAWRDVFFYGQGGYASGEINTSSFVRVGPALLQFDNFSKRHDGWFAGAGVDWAVWKGRQTAIVIGLDYKHVDLGTTTMISPGDGVAFCSVDCRSIKTSADVVQARFSLKFDPITPLTPVVAKY</sequence>
<comment type="similarity">
    <text evidence="1">Belongs to the Omp25/RopB family.</text>
</comment>
<dbReference type="EMBL" id="LT670849">
    <property type="protein sequence ID" value="SHN79848.1"/>
    <property type="molecule type" value="Genomic_DNA"/>
</dbReference>
<dbReference type="GO" id="GO:0009279">
    <property type="term" value="C:cell outer membrane"/>
    <property type="evidence" value="ECO:0007669"/>
    <property type="project" value="UniProtKB-SubCell"/>
</dbReference>
<dbReference type="PANTHER" id="PTHR34001:SF3">
    <property type="entry name" value="BLL7405 PROTEIN"/>
    <property type="match status" value="1"/>
</dbReference>
<evidence type="ECO:0000313" key="4">
    <source>
        <dbReference type="Proteomes" id="UP000184096"/>
    </source>
</evidence>
<accession>A0A1M7UA99</accession>
<feature type="chain" id="PRO_5013382919" evidence="2">
    <location>
        <begin position="21"/>
        <end position="260"/>
    </location>
</feature>